<dbReference type="InterPro" id="IPR045883">
    <property type="entry name" value="At4g13530-like"/>
</dbReference>
<dbReference type="PANTHER" id="PTHR33646:SF2">
    <property type="entry name" value="F20H23.8 PROTEIN"/>
    <property type="match status" value="1"/>
</dbReference>
<protein>
    <recommendedName>
        <fullName evidence="2">DUF6821 domain-containing protein</fullName>
    </recommendedName>
</protein>
<dbReference type="PANTHER" id="PTHR33646">
    <property type="entry name" value="GB|AAF00631.1"/>
    <property type="match status" value="1"/>
</dbReference>
<sequence>MDFEGWEILPEDGYLEIQYDGGKKIFSRKYGDGPNNLYNNNYFICPSQDCSEFIEPTEKSRSRVPNQLLPVPIQLSPSNDEQVVKDIIIDNSSSTSLEKIKVVPDSGIPLEGDHDLVSQVFFKKMVENKSVDMKMDSPKSNNKGLVPQFENKANTMKEEALEGNISLPKSENEKTIEIKKNMGDEATWRQDSGGLNIWKWSLNGFGAICSFGVVAASICIIILGRRKQNKQLHQQNQKLQFHIFAEDKVQRIKQVVHHATRLNEAISTIRGVPGVMAHISYEGL</sequence>
<comment type="caution">
    <text evidence="3">The sequence shown here is derived from an EMBL/GenBank/DDBJ whole genome shotgun (WGS) entry which is preliminary data.</text>
</comment>
<dbReference type="Pfam" id="PF20705">
    <property type="entry name" value="DUF6821"/>
    <property type="match status" value="1"/>
</dbReference>
<accession>A0AAV3PAN7</accession>
<keyword evidence="1" id="KW-0472">Membrane</keyword>
<dbReference type="AlphaFoldDB" id="A0AAV3PAN7"/>
<organism evidence="3 4">
    <name type="scientific">Lithospermum erythrorhizon</name>
    <name type="common">Purple gromwell</name>
    <name type="synonym">Lithospermum officinale var. erythrorhizon</name>
    <dbReference type="NCBI Taxonomy" id="34254"/>
    <lineage>
        <taxon>Eukaryota</taxon>
        <taxon>Viridiplantae</taxon>
        <taxon>Streptophyta</taxon>
        <taxon>Embryophyta</taxon>
        <taxon>Tracheophyta</taxon>
        <taxon>Spermatophyta</taxon>
        <taxon>Magnoliopsida</taxon>
        <taxon>eudicotyledons</taxon>
        <taxon>Gunneridae</taxon>
        <taxon>Pentapetalae</taxon>
        <taxon>asterids</taxon>
        <taxon>lamiids</taxon>
        <taxon>Boraginales</taxon>
        <taxon>Boraginaceae</taxon>
        <taxon>Boraginoideae</taxon>
        <taxon>Lithospermeae</taxon>
        <taxon>Lithospermum</taxon>
    </lineage>
</organism>
<evidence type="ECO:0000313" key="3">
    <source>
        <dbReference type="EMBL" id="GAA0147183.1"/>
    </source>
</evidence>
<keyword evidence="1" id="KW-0812">Transmembrane</keyword>
<gene>
    <name evidence="3" type="ORF">LIER_36469</name>
</gene>
<reference evidence="3 4" key="1">
    <citation type="submission" date="2024-01" db="EMBL/GenBank/DDBJ databases">
        <title>The complete chloroplast genome sequence of Lithospermum erythrorhizon: insights into the phylogenetic relationship among Boraginaceae species and the maternal lineages of purple gromwells.</title>
        <authorList>
            <person name="Okada T."/>
            <person name="Watanabe K."/>
        </authorList>
    </citation>
    <scope>NUCLEOTIDE SEQUENCE [LARGE SCALE GENOMIC DNA]</scope>
</reference>
<dbReference type="Proteomes" id="UP001454036">
    <property type="component" value="Unassembled WGS sequence"/>
</dbReference>
<proteinExistence type="predicted"/>
<feature type="domain" description="DUF6821" evidence="2">
    <location>
        <begin position="113"/>
        <end position="283"/>
    </location>
</feature>
<dbReference type="EMBL" id="BAABME010016724">
    <property type="protein sequence ID" value="GAA0147183.1"/>
    <property type="molecule type" value="Genomic_DNA"/>
</dbReference>
<dbReference type="InterPro" id="IPR049224">
    <property type="entry name" value="DUF6821"/>
</dbReference>
<feature type="transmembrane region" description="Helical" evidence="1">
    <location>
        <begin position="200"/>
        <end position="223"/>
    </location>
</feature>
<evidence type="ECO:0000313" key="4">
    <source>
        <dbReference type="Proteomes" id="UP001454036"/>
    </source>
</evidence>
<evidence type="ECO:0000256" key="1">
    <source>
        <dbReference type="SAM" id="Phobius"/>
    </source>
</evidence>
<keyword evidence="1" id="KW-1133">Transmembrane helix</keyword>
<evidence type="ECO:0000259" key="2">
    <source>
        <dbReference type="Pfam" id="PF20705"/>
    </source>
</evidence>
<keyword evidence="4" id="KW-1185">Reference proteome</keyword>
<name>A0AAV3PAN7_LITER</name>